<organism evidence="4 5">
    <name type="scientific">Galerina marginata (strain CBS 339.88)</name>
    <dbReference type="NCBI Taxonomy" id="685588"/>
    <lineage>
        <taxon>Eukaryota</taxon>
        <taxon>Fungi</taxon>
        <taxon>Dikarya</taxon>
        <taxon>Basidiomycota</taxon>
        <taxon>Agaricomycotina</taxon>
        <taxon>Agaricomycetes</taxon>
        <taxon>Agaricomycetidae</taxon>
        <taxon>Agaricales</taxon>
        <taxon>Agaricineae</taxon>
        <taxon>Strophariaceae</taxon>
        <taxon>Galerina</taxon>
    </lineage>
</organism>
<protein>
    <recommendedName>
        <fullName evidence="3">N-acetyltransferase domain-containing protein</fullName>
    </recommendedName>
</protein>
<sequence>MDPLLRDATKDDLPQIVDIMNYYIKNTTISLRTEVIQVPTYVGTFDAVREQRLPFFVAEKGGKVVGFTYAMGFRMPAYQGYCHTAEITIYLHPKYQNRGVGSKLMNALMDALKHPRKPDAPTIKQVLSIMTLNEDGPGKGYGLRDWYGRWGFIQVGHLKKVGFKQEKWLDVLITQASLEE</sequence>
<evidence type="ECO:0000256" key="2">
    <source>
        <dbReference type="ARBA" id="ARBA00023315"/>
    </source>
</evidence>
<dbReference type="PANTHER" id="PTHR43072">
    <property type="entry name" value="N-ACETYLTRANSFERASE"/>
    <property type="match status" value="1"/>
</dbReference>
<keyword evidence="5" id="KW-1185">Reference proteome</keyword>
<dbReference type="PANTHER" id="PTHR43072:SF23">
    <property type="entry name" value="UPF0039 PROTEIN C11D3.02C"/>
    <property type="match status" value="1"/>
</dbReference>
<dbReference type="Gene3D" id="3.40.630.30">
    <property type="match status" value="1"/>
</dbReference>
<evidence type="ECO:0000313" key="4">
    <source>
        <dbReference type="EMBL" id="KDR83233.1"/>
    </source>
</evidence>
<dbReference type="Proteomes" id="UP000027222">
    <property type="component" value="Unassembled WGS sequence"/>
</dbReference>
<dbReference type="CDD" id="cd04301">
    <property type="entry name" value="NAT_SF"/>
    <property type="match status" value="1"/>
</dbReference>
<dbReference type="InterPro" id="IPR016181">
    <property type="entry name" value="Acyl_CoA_acyltransferase"/>
</dbReference>
<dbReference type="SUPFAM" id="SSF55729">
    <property type="entry name" value="Acyl-CoA N-acyltransferases (Nat)"/>
    <property type="match status" value="1"/>
</dbReference>
<evidence type="ECO:0000313" key="5">
    <source>
        <dbReference type="Proteomes" id="UP000027222"/>
    </source>
</evidence>
<reference evidence="5" key="1">
    <citation type="journal article" date="2014" name="Proc. Natl. Acad. Sci. U.S.A.">
        <title>Extensive sampling of basidiomycete genomes demonstrates inadequacy of the white-rot/brown-rot paradigm for wood decay fungi.</title>
        <authorList>
            <person name="Riley R."/>
            <person name="Salamov A.A."/>
            <person name="Brown D.W."/>
            <person name="Nagy L.G."/>
            <person name="Floudas D."/>
            <person name="Held B.W."/>
            <person name="Levasseur A."/>
            <person name="Lombard V."/>
            <person name="Morin E."/>
            <person name="Otillar R."/>
            <person name="Lindquist E.A."/>
            <person name="Sun H."/>
            <person name="LaButti K.M."/>
            <person name="Schmutz J."/>
            <person name="Jabbour D."/>
            <person name="Luo H."/>
            <person name="Baker S.E."/>
            <person name="Pisabarro A.G."/>
            <person name="Walton J.D."/>
            <person name="Blanchette R.A."/>
            <person name="Henrissat B."/>
            <person name="Martin F."/>
            <person name="Cullen D."/>
            <person name="Hibbett D.S."/>
            <person name="Grigoriev I.V."/>
        </authorList>
    </citation>
    <scope>NUCLEOTIDE SEQUENCE [LARGE SCALE GENOMIC DNA]</scope>
    <source>
        <strain evidence="5">CBS 339.88</strain>
    </source>
</reference>
<dbReference type="GO" id="GO:0016747">
    <property type="term" value="F:acyltransferase activity, transferring groups other than amino-acyl groups"/>
    <property type="evidence" value="ECO:0007669"/>
    <property type="project" value="InterPro"/>
</dbReference>
<gene>
    <name evidence="4" type="ORF">GALMADRAFT_113445</name>
</gene>
<dbReference type="HOGENOM" id="CLU_013985_4_1_1"/>
<dbReference type="STRING" id="685588.A0A067TW48"/>
<keyword evidence="1" id="KW-0808">Transferase</keyword>
<accession>A0A067TW48</accession>
<dbReference type="InterPro" id="IPR000182">
    <property type="entry name" value="GNAT_dom"/>
</dbReference>
<dbReference type="AlphaFoldDB" id="A0A067TW48"/>
<dbReference type="PROSITE" id="PS51186">
    <property type="entry name" value="GNAT"/>
    <property type="match status" value="1"/>
</dbReference>
<keyword evidence="2" id="KW-0012">Acyltransferase</keyword>
<evidence type="ECO:0000256" key="1">
    <source>
        <dbReference type="ARBA" id="ARBA00022679"/>
    </source>
</evidence>
<name>A0A067TW48_GALM3</name>
<evidence type="ECO:0000259" key="3">
    <source>
        <dbReference type="PROSITE" id="PS51186"/>
    </source>
</evidence>
<dbReference type="OrthoDB" id="2129362at2759"/>
<dbReference type="EMBL" id="KL142369">
    <property type="protein sequence ID" value="KDR83233.1"/>
    <property type="molecule type" value="Genomic_DNA"/>
</dbReference>
<dbReference type="Pfam" id="PF00583">
    <property type="entry name" value="Acetyltransf_1"/>
    <property type="match status" value="1"/>
</dbReference>
<proteinExistence type="predicted"/>
<feature type="domain" description="N-acetyltransferase" evidence="3">
    <location>
        <begin position="3"/>
        <end position="174"/>
    </location>
</feature>